<reference evidence="4 5" key="1">
    <citation type="submission" date="2021-04" db="EMBL/GenBank/DDBJ databases">
        <title>Ruania sp. nov., isolated from sandy soil of mangrove forest.</title>
        <authorList>
            <person name="Ge X."/>
            <person name="Huang R."/>
            <person name="Liu W."/>
        </authorList>
    </citation>
    <scope>NUCLEOTIDE SEQUENCE [LARGE SCALE GENOMIC DNA]</scope>
    <source>
        <strain evidence="4 5">N2-46</strain>
    </source>
</reference>
<protein>
    <recommendedName>
        <fullName evidence="3">DUF6318 domain-containing protein</fullName>
    </recommendedName>
</protein>
<dbReference type="EMBL" id="JAGSHT010000006">
    <property type="protein sequence ID" value="MBZ2195790.1"/>
    <property type="molecule type" value="Genomic_DNA"/>
</dbReference>
<comment type="caution">
    <text evidence="4">The sequence shown here is derived from an EMBL/GenBank/DDBJ whole genome shotgun (WGS) entry which is preliminary data.</text>
</comment>
<feature type="chain" id="PRO_5047054699" description="DUF6318 domain-containing protein" evidence="2">
    <location>
        <begin position="33"/>
        <end position="203"/>
    </location>
</feature>
<evidence type="ECO:0000256" key="1">
    <source>
        <dbReference type="SAM" id="MobiDB-lite"/>
    </source>
</evidence>
<feature type="region of interest" description="Disordered" evidence="1">
    <location>
        <begin position="34"/>
        <end position="73"/>
    </location>
</feature>
<dbReference type="InterPro" id="IPR046281">
    <property type="entry name" value="DUF6318"/>
</dbReference>
<dbReference type="Proteomes" id="UP000826651">
    <property type="component" value="Unassembled WGS sequence"/>
</dbReference>
<feature type="compositionally biased region" description="Acidic residues" evidence="1">
    <location>
        <begin position="44"/>
        <end position="59"/>
    </location>
</feature>
<evidence type="ECO:0000313" key="5">
    <source>
        <dbReference type="Proteomes" id="UP000826651"/>
    </source>
</evidence>
<feature type="domain" description="DUF6318" evidence="3">
    <location>
        <begin position="55"/>
        <end position="195"/>
    </location>
</feature>
<proteinExistence type="predicted"/>
<feature type="compositionally biased region" description="Low complexity" evidence="1">
    <location>
        <begin position="34"/>
        <end position="43"/>
    </location>
</feature>
<evidence type="ECO:0000259" key="3">
    <source>
        <dbReference type="Pfam" id="PF19843"/>
    </source>
</evidence>
<feature type="signal peptide" evidence="2">
    <location>
        <begin position="1"/>
        <end position="32"/>
    </location>
</feature>
<keyword evidence="5" id="KW-1185">Reference proteome</keyword>
<dbReference type="Pfam" id="PF19843">
    <property type="entry name" value="DUF6318"/>
    <property type="match status" value="1"/>
</dbReference>
<accession>A0ABS7S7S2</accession>
<sequence>MTRGSWRGRRRPWYVPTAVLALVVLVAACDGAEPVEPTTSTTETSDEPTTEEPTTEEPTEVPSPDRPAGLTEDSPDAALAAVAYFLDHYAYVYATADLATWTAMSGPECAFCQSVVEGVQEMADAGGVLRGGEIVPTEMTVEYVPEGGFYRVSFSAVQGEATVVNADGTIEVVDPVSFEGAVVNVIFDVDAWTVLAVHTGEVG</sequence>
<dbReference type="PROSITE" id="PS51257">
    <property type="entry name" value="PROKAR_LIPOPROTEIN"/>
    <property type="match status" value="1"/>
</dbReference>
<keyword evidence="2" id="KW-0732">Signal</keyword>
<evidence type="ECO:0000256" key="2">
    <source>
        <dbReference type="SAM" id="SignalP"/>
    </source>
</evidence>
<dbReference type="RefSeq" id="WP_223404058.1">
    <property type="nucleotide sequence ID" value="NZ_JAGSHT010000006.1"/>
</dbReference>
<evidence type="ECO:0000313" key="4">
    <source>
        <dbReference type="EMBL" id="MBZ2195790.1"/>
    </source>
</evidence>
<organism evidence="4 5">
    <name type="scientific">Occultella gossypii</name>
    <dbReference type="NCBI Taxonomy" id="2800820"/>
    <lineage>
        <taxon>Bacteria</taxon>
        <taxon>Bacillati</taxon>
        <taxon>Actinomycetota</taxon>
        <taxon>Actinomycetes</taxon>
        <taxon>Micrococcales</taxon>
        <taxon>Ruaniaceae</taxon>
        <taxon>Occultella</taxon>
    </lineage>
</organism>
<gene>
    <name evidence="4" type="ORF">KCQ71_06480</name>
</gene>
<name>A0ABS7S7S2_9MICO</name>